<sequence>MPLNPRFVYTTIEKYRRAEIRQIVEGRVVYEEISFMPDHNIAFYRKIMRLRLGKIIEPRGPGDLVALLHYYTNPKCHFSLPHLPASLSTA</sequence>
<dbReference type="EMBL" id="JAAIUW010000006">
    <property type="protein sequence ID" value="KAF7826424.1"/>
    <property type="molecule type" value="Genomic_DNA"/>
</dbReference>
<evidence type="ECO:0000313" key="2">
    <source>
        <dbReference type="Proteomes" id="UP000634136"/>
    </source>
</evidence>
<evidence type="ECO:0000313" key="1">
    <source>
        <dbReference type="EMBL" id="KAF7826424.1"/>
    </source>
</evidence>
<accession>A0A834TYS8</accession>
<proteinExistence type="predicted"/>
<keyword evidence="2" id="KW-1185">Reference proteome</keyword>
<reference evidence="1" key="1">
    <citation type="submission" date="2020-09" db="EMBL/GenBank/DDBJ databases">
        <title>Genome-Enabled Discovery of Anthraquinone Biosynthesis in Senna tora.</title>
        <authorList>
            <person name="Kang S.-H."/>
            <person name="Pandey R.P."/>
            <person name="Lee C.-M."/>
            <person name="Sim J.-S."/>
            <person name="Jeong J.-T."/>
            <person name="Choi B.-S."/>
            <person name="Jung M."/>
            <person name="Ginzburg D."/>
            <person name="Zhao K."/>
            <person name="Won S.Y."/>
            <person name="Oh T.-J."/>
            <person name="Yu Y."/>
            <person name="Kim N.-H."/>
            <person name="Lee O.R."/>
            <person name="Lee T.-H."/>
            <person name="Bashyal P."/>
            <person name="Kim T.-S."/>
            <person name="Lee W.-H."/>
            <person name="Kawkins C."/>
            <person name="Kim C.-K."/>
            <person name="Kim J.S."/>
            <person name="Ahn B.O."/>
            <person name="Rhee S.Y."/>
            <person name="Sohng J.K."/>
        </authorList>
    </citation>
    <scope>NUCLEOTIDE SEQUENCE</scope>
    <source>
        <tissue evidence="1">Leaf</tissue>
    </source>
</reference>
<gene>
    <name evidence="1" type="ORF">G2W53_017588</name>
</gene>
<dbReference type="Proteomes" id="UP000634136">
    <property type="component" value="Unassembled WGS sequence"/>
</dbReference>
<name>A0A834TYS8_9FABA</name>
<dbReference type="AlphaFoldDB" id="A0A834TYS8"/>
<protein>
    <submittedName>
        <fullName evidence="1">Uncharacterized protein</fullName>
    </submittedName>
</protein>
<organism evidence="1 2">
    <name type="scientific">Senna tora</name>
    <dbReference type="NCBI Taxonomy" id="362788"/>
    <lineage>
        <taxon>Eukaryota</taxon>
        <taxon>Viridiplantae</taxon>
        <taxon>Streptophyta</taxon>
        <taxon>Embryophyta</taxon>
        <taxon>Tracheophyta</taxon>
        <taxon>Spermatophyta</taxon>
        <taxon>Magnoliopsida</taxon>
        <taxon>eudicotyledons</taxon>
        <taxon>Gunneridae</taxon>
        <taxon>Pentapetalae</taxon>
        <taxon>rosids</taxon>
        <taxon>fabids</taxon>
        <taxon>Fabales</taxon>
        <taxon>Fabaceae</taxon>
        <taxon>Caesalpinioideae</taxon>
        <taxon>Cassia clade</taxon>
        <taxon>Senna</taxon>
    </lineage>
</organism>
<comment type="caution">
    <text evidence="1">The sequence shown here is derived from an EMBL/GenBank/DDBJ whole genome shotgun (WGS) entry which is preliminary data.</text>
</comment>